<dbReference type="InterPro" id="IPR036397">
    <property type="entry name" value="RNaseH_sf"/>
</dbReference>
<evidence type="ECO:0000259" key="1">
    <source>
        <dbReference type="PROSITE" id="PS50994"/>
    </source>
</evidence>
<dbReference type="PROSITE" id="PS50994">
    <property type="entry name" value="INTEGRASE"/>
    <property type="match status" value="1"/>
</dbReference>
<dbReference type="PANTHER" id="PTHR37984:SF15">
    <property type="entry name" value="INTEGRASE CATALYTIC DOMAIN-CONTAINING PROTEIN"/>
    <property type="match status" value="1"/>
</dbReference>
<protein>
    <recommendedName>
        <fullName evidence="1">Integrase catalytic domain-containing protein</fullName>
    </recommendedName>
</protein>
<proteinExistence type="predicted"/>
<dbReference type="InterPro" id="IPR001584">
    <property type="entry name" value="Integrase_cat-core"/>
</dbReference>
<dbReference type="Pfam" id="PF00665">
    <property type="entry name" value="rve"/>
    <property type="match status" value="1"/>
</dbReference>
<reference evidence="2 3" key="1">
    <citation type="submission" date="2022-01" db="EMBL/GenBank/DDBJ databases">
        <title>A chromosomal length assembly of Cordylochernes scorpioides.</title>
        <authorList>
            <person name="Zeh D."/>
            <person name="Zeh J."/>
        </authorList>
    </citation>
    <scope>NUCLEOTIDE SEQUENCE [LARGE SCALE GENOMIC DNA]</scope>
    <source>
        <strain evidence="2">IN4F17</strain>
        <tissue evidence="2">Whole Body</tissue>
    </source>
</reference>
<dbReference type="InterPro" id="IPR050951">
    <property type="entry name" value="Retrovirus_Pol_polyprotein"/>
</dbReference>
<dbReference type="PANTHER" id="PTHR37984">
    <property type="entry name" value="PROTEIN CBG26694"/>
    <property type="match status" value="1"/>
</dbReference>
<dbReference type="Proteomes" id="UP001235939">
    <property type="component" value="Chromosome 06"/>
</dbReference>
<dbReference type="InterPro" id="IPR012337">
    <property type="entry name" value="RNaseH-like_sf"/>
</dbReference>
<evidence type="ECO:0000313" key="3">
    <source>
        <dbReference type="Proteomes" id="UP001235939"/>
    </source>
</evidence>
<name>A0ABY6KJJ8_9ARAC</name>
<organism evidence="2 3">
    <name type="scientific">Cordylochernes scorpioides</name>
    <dbReference type="NCBI Taxonomy" id="51811"/>
    <lineage>
        <taxon>Eukaryota</taxon>
        <taxon>Metazoa</taxon>
        <taxon>Ecdysozoa</taxon>
        <taxon>Arthropoda</taxon>
        <taxon>Chelicerata</taxon>
        <taxon>Arachnida</taxon>
        <taxon>Pseudoscorpiones</taxon>
        <taxon>Cheliferoidea</taxon>
        <taxon>Chernetidae</taxon>
        <taxon>Cordylochernes</taxon>
    </lineage>
</organism>
<sequence>MNYELLQGWSPPITSGRPSRRIAHFGLAPATAAKSPKPLDTQERPFSRFSPPDGRFGHVHIDLVGPLPPSENYRYIFTCVDRFTRWPEALPIQDITAKTVANAFLSVWISRFGVPAKVTTDQGRQFESALFGELTRLLGINRMTSPYHPAANGLVERFHRQLKDSPSLSRFHELVLETSPGAPRDSFVAKGRSQHHNR</sequence>
<keyword evidence="3" id="KW-1185">Reference proteome</keyword>
<dbReference type="SUPFAM" id="SSF53098">
    <property type="entry name" value="Ribonuclease H-like"/>
    <property type="match status" value="1"/>
</dbReference>
<feature type="domain" description="Integrase catalytic" evidence="1">
    <location>
        <begin position="48"/>
        <end position="164"/>
    </location>
</feature>
<accession>A0ABY6KJJ8</accession>
<evidence type="ECO:0000313" key="2">
    <source>
        <dbReference type="EMBL" id="UYV69027.1"/>
    </source>
</evidence>
<dbReference type="EMBL" id="CP092868">
    <property type="protein sequence ID" value="UYV69027.1"/>
    <property type="molecule type" value="Genomic_DNA"/>
</dbReference>
<dbReference type="Gene3D" id="3.30.420.10">
    <property type="entry name" value="Ribonuclease H-like superfamily/Ribonuclease H"/>
    <property type="match status" value="1"/>
</dbReference>
<gene>
    <name evidence="2" type="ORF">LAZ67_6002104</name>
</gene>